<dbReference type="PANTHER" id="PTHR33240">
    <property type="entry name" value="OS08G0508500 PROTEIN"/>
    <property type="match status" value="1"/>
</dbReference>
<protein>
    <submittedName>
        <fullName evidence="2">Uncharacterized protein</fullName>
    </submittedName>
</protein>
<proteinExistence type="predicted"/>
<name>A0A6V7PRJ2_ANACO</name>
<dbReference type="CDD" id="cd00303">
    <property type="entry name" value="retropepsin_like"/>
    <property type="match status" value="1"/>
</dbReference>
<dbReference type="AlphaFoldDB" id="A0A6V7PRJ2"/>
<dbReference type="EMBL" id="LR862151">
    <property type="protein sequence ID" value="CAD1833460.1"/>
    <property type="molecule type" value="Genomic_DNA"/>
</dbReference>
<evidence type="ECO:0000256" key="1">
    <source>
        <dbReference type="SAM" id="MobiDB-lite"/>
    </source>
</evidence>
<accession>A0A6V7PRJ2</accession>
<feature type="compositionally biased region" description="Basic and acidic residues" evidence="1">
    <location>
        <begin position="1"/>
        <end position="18"/>
    </location>
</feature>
<dbReference type="Pfam" id="PF13650">
    <property type="entry name" value="Asp_protease_2"/>
    <property type="match status" value="1"/>
</dbReference>
<dbReference type="SUPFAM" id="SSF50630">
    <property type="entry name" value="Acid proteases"/>
    <property type="match status" value="1"/>
</dbReference>
<dbReference type="Gene3D" id="2.40.70.10">
    <property type="entry name" value="Acid Proteases"/>
    <property type="match status" value="1"/>
</dbReference>
<evidence type="ECO:0000313" key="2">
    <source>
        <dbReference type="EMBL" id="CAD1833460.1"/>
    </source>
</evidence>
<organism evidence="2">
    <name type="scientific">Ananas comosus var. bracteatus</name>
    <name type="common">red pineapple</name>
    <dbReference type="NCBI Taxonomy" id="296719"/>
    <lineage>
        <taxon>Eukaryota</taxon>
        <taxon>Viridiplantae</taxon>
        <taxon>Streptophyta</taxon>
        <taxon>Embryophyta</taxon>
        <taxon>Tracheophyta</taxon>
        <taxon>Spermatophyta</taxon>
        <taxon>Magnoliopsida</taxon>
        <taxon>Liliopsida</taxon>
        <taxon>Poales</taxon>
        <taxon>Bromeliaceae</taxon>
        <taxon>Bromelioideae</taxon>
        <taxon>Ananas</taxon>
    </lineage>
</organism>
<feature type="region of interest" description="Disordered" evidence="1">
    <location>
        <begin position="1"/>
        <end position="20"/>
    </location>
</feature>
<gene>
    <name evidence="2" type="ORF">CB5_LOCUS16671</name>
</gene>
<sequence>MAKESEEKKQRIQEKSADEGPADVNMVYTLPQSFKTKYIEYEEMVDVEVGLAVAQLQLEDAKSADAVIFEKPSAIQTRFVRPLFIRALIEGRPVSRVMIDGGAMVNVIPTSFFKKLGKSEDELKPIDIIMTDFTGSGQQARGVLTTEITVGSKTLRTVFLW</sequence>
<reference evidence="2" key="1">
    <citation type="submission" date="2020-07" db="EMBL/GenBank/DDBJ databases">
        <authorList>
            <person name="Lin J."/>
        </authorList>
    </citation>
    <scope>NUCLEOTIDE SEQUENCE</scope>
</reference>
<dbReference type="PANTHER" id="PTHR33240:SF15">
    <property type="entry name" value="GAG-PRO-LIKE PROTEIN"/>
    <property type="match status" value="1"/>
</dbReference>
<dbReference type="InterPro" id="IPR021109">
    <property type="entry name" value="Peptidase_aspartic_dom_sf"/>
</dbReference>